<dbReference type="PROSITE" id="PS00041">
    <property type="entry name" value="HTH_ARAC_FAMILY_1"/>
    <property type="match status" value="1"/>
</dbReference>
<dbReference type="GO" id="GO:0043565">
    <property type="term" value="F:sequence-specific DNA binding"/>
    <property type="evidence" value="ECO:0007669"/>
    <property type="project" value="InterPro"/>
</dbReference>
<evidence type="ECO:0000256" key="1">
    <source>
        <dbReference type="ARBA" id="ARBA00023015"/>
    </source>
</evidence>
<dbReference type="InterPro" id="IPR018062">
    <property type="entry name" value="HTH_AraC-typ_CS"/>
</dbReference>
<dbReference type="Proteomes" id="UP001169242">
    <property type="component" value="Unassembled WGS sequence"/>
</dbReference>
<comment type="caution">
    <text evidence="5">The sequence shown here is derived from an EMBL/GenBank/DDBJ whole genome shotgun (WGS) entry which is preliminary data.</text>
</comment>
<dbReference type="InterPro" id="IPR011009">
    <property type="entry name" value="Kinase-like_dom_sf"/>
</dbReference>
<gene>
    <name evidence="5" type="ORF">PBV87_18845</name>
</gene>
<organism evidence="5 6">
    <name type="scientific">Holtiella tumoricola</name>
    <dbReference type="NCBI Taxonomy" id="3018743"/>
    <lineage>
        <taxon>Bacteria</taxon>
        <taxon>Bacillati</taxon>
        <taxon>Bacillota</taxon>
        <taxon>Clostridia</taxon>
        <taxon>Lachnospirales</taxon>
        <taxon>Cellulosilyticaceae</taxon>
        <taxon>Holtiella</taxon>
    </lineage>
</organism>
<dbReference type="Gene3D" id="1.10.10.60">
    <property type="entry name" value="Homeodomain-like"/>
    <property type="match status" value="2"/>
</dbReference>
<keyword evidence="3" id="KW-0804">Transcription</keyword>
<dbReference type="RefSeq" id="WP_271013351.1">
    <property type="nucleotide sequence ID" value="NZ_JAQIFT010000065.1"/>
</dbReference>
<reference evidence="5" key="1">
    <citation type="journal article" date="2023" name="Int. J. Syst. Evol. Microbiol.">
        <title>&lt;i&gt;Holtiella tumoricola&lt;/i&gt; gen. nov. sp. nov., isolated from a human clinical sample.</title>
        <authorList>
            <person name="Allen-Vercoe E."/>
            <person name="Daigneault M.C."/>
            <person name="Vancuren S.J."/>
            <person name="Cochrane K."/>
            <person name="O'Neal L.L."/>
            <person name="Sankaranarayanan K."/>
            <person name="Lawson P.A."/>
        </authorList>
    </citation>
    <scope>NUCLEOTIDE SEQUENCE</scope>
    <source>
        <strain evidence="5">CC70A</strain>
    </source>
</reference>
<dbReference type="SUPFAM" id="SSF56112">
    <property type="entry name" value="Protein kinase-like (PK-like)"/>
    <property type="match status" value="1"/>
</dbReference>
<dbReference type="InterPro" id="IPR009057">
    <property type="entry name" value="Homeodomain-like_sf"/>
</dbReference>
<evidence type="ECO:0000256" key="2">
    <source>
        <dbReference type="ARBA" id="ARBA00023125"/>
    </source>
</evidence>
<dbReference type="AlphaFoldDB" id="A0AA42DRA9"/>
<evidence type="ECO:0000256" key="3">
    <source>
        <dbReference type="ARBA" id="ARBA00023163"/>
    </source>
</evidence>
<feature type="domain" description="HTH araC/xylS-type" evidence="4">
    <location>
        <begin position="8"/>
        <end position="105"/>
    </location>
</feature>
<keyword evidence="6" id="KW-1185">Reference proteome</keyword>
<dbReference type="EMBL" id="JAQIFT010000065">
    <property type="protein sequence ID" value="MDA3733541.1"/>
    <property type="molecule type" value="Genomic_DNA"/>
</dbReference>
<dbReference type="PANTHER" id="PTHR47504">
    <property type="entry name" value="RIGHT ORIGIN-BINDING PROTEIN"/>
    <property type="match status" value="1"/>
</dbReference>
<dbReference type="SUPFAM" id="SSF46689">
    <property type="entry name" value="Homeodomain-like"/>
    <property type="match status" value="2"/>
</dbReference>
<dbReference type="GO" id="GO:0003700">
    <property type="term" value="F:DNA-binding transcription factor activity"/>
    <property type="evidence" value="ECO:0007669"/>
    <property type="project" value="InterPro"/>
</dbReference>
<keyword evidence="1" id="KW-0805">Transcription regulation</keyword>
<name>A0AA42DRA9_9FIRM</name>
<keyword evidence="2" id="KW-0238">DNA-binding</keyword>
<dbReference type="InterPro" id="IPR018060">
    <property type="entry name" value="HTH_AraC"/>
</dbReference>
<evidence type="ECO:0000259" key="4">
    <source>
        <dbReference type="PROSITE" id="PS01124"/>
    </source>
</evidence>
<dbReference type="InterPro" id="IPR050959">
    <property type="entry name" value="MarA-like"/>
</dbReference>
<sequence length="310" mass="35402">MSTIELLQKAIDYIEENLKTELLISEIAKLVGFSNYHFCHLFSDVVGMPVAAYITKRRILHAIYEISQTGKMVDTALLYGFDTHAGFYKAFKREFGCSPSKFLKLNTAKKPKAVCLLEEAKRMLTNTQIKEILLNWELDRTLKIEPTFVAGGAMQSRDTWNIGNQFIFKTGKNIAELRGHIAISKALTKVGLVTPCPIPTKQGEEFIIEGDRFFVVTNRVPGSFLPVEERYQENRVEIAIQYGEAIGELHQALLAQDDMLEVNDTNMLEVVMNWAMPQTRTVMEQWGCPLPEAFYLEYMENFPKLYNQLP</sequence>
<dbReference type="SMART" id="SM00342">
    <property type="entry name" value="HTH_ARAC"/>
    <property type="match status" value="1"/>
</dbReference>
<dbReference type="PROSITE" id="PS01124">
    <property type="entry name" value="HTH_ARAC_FAMILY_2"/>
    <property type="match status" value="1"/>
</dbReference>
<evidence type="ECO:0000313" key="5">
    <source>
        <dbReference type="EMBL" id="MDA3733541.1"/>
    </source>
</evidence>
<protein>
    <submittedName>
        <fullName evidence="5">Helix-turn-helix domain-containing protein</fullName>
    </submittedName>
</protein>
<dbReference type="PANTHER" id="PTHR47504:SF5">
    <property type="entry name" value="RIGHT ORIGIN-BINDING PROTEIN"/>
    <property type="match status" value="1"/>
</dbReference>
<evidence type="ECO:0000313" key="6">
    <source>
        <dbReference type="Proteomes" id="UP001169242"/>
    </source>
</evidence>
<dbReference type="Pfam" id="PF12833">
    <property type="entry name" value="HTH_18"/>
    <property type="match status" value="1"/>
</dbReference>
<accession>A0AA42DRA9</accession>
<proteinExistence type="predicted"/>